<feature type="compositionally biased region" description="Pro residues" evidence="1">
    <location>
        <begin position="1"/>
        <end position="10"/>
    </location>
</feature>
<organism evidence="2 3">
    <name type="scientific">Immersiella caudata</name>
    <dbReference type="NCBI Taxonomy" id="314043"/>
    <lineage>
        <taxon>Eukaryota</taxon>
        <taxon>Fungi</taxon>
        <taxon>Dikarya</taxon>
        <taxon>Ascomycota</taxon>
        <taxon>Pezizomycotina</taxon>
        <taxon>Sordariomycetes</taxon>
        <taxon>Sordariomycetidae</taxon>
        <taxon>Sordariales</taxon>
        <taxon>Lasiosphaeriaceae</taxon>
        <taxon>Immersiella</taxon>
    </lineage>
</organism>
<keyword evidence="3" id="KW-1185">Reference proteome</keyword>
<evidence type="ECO:0000313" key="2">
    <source>
        <dbReference type="EMBL" id="KAK0622611.1"/>
    </source>
</evidence>
<name>A0AA40C265_9PEZI</name>
<feature type="region of interest" description="Disordered" evidence="1">
    <location>
        <begin position="1"/>
        <end position="28"/>
    </location>
</feature>
<dbReference type="AlphaFoldDB" id="A0AA40C265"/>
<protein>
    <submittedName>
        <fullName evidence="2">Uncharacterized protein</fullName>
    </submittedName>
</protein>
<reference evidence="2" key="1">
    <citation type="submission" date="2023-06" db="EMBL/GenBank/DDBJ databases">
        <title>Genome-scale phylogeny and comparative genomics of the fungal order Sordariales.</title>
        <authorList>
            <consortium name="Lawrence Berkeley National Laboratory"/>
            <person name="Hensen N."/>
            <person name="Bonometti L."/>
            <person name="Westerberg I."/>
            <person name="Brannstrom I.O."/>
            <person name="Guillou S."/>
            <person name="Cros-Aarteil S."/>
            <person name="Calhoun S."/>
            <person name="Haridas S."/>
            <person name="Kuo A."/>
            <person name="Mondo S."/>
            <person name="Pangilinan J."/>
            <person name="Riley R."/>
            <person name="Labutti K."/>
            <person name="Andreopoulos B."/>
            <person name="Lipzen A."/>
            <person name="Chen C."/>
            <person name="Yanf M."/>
            <person name="Daum C."/>
            <person name="Ng V."/>
            <person name="Clum A."/>
            <person name="Steindorff A."/>
            <person name="Ohm R."/>
            <person name="Martin F."/>
            <person name="Silar P."/>
            <person name="Natvig D."/>
            <person name="Lalanne C."/>
            <person name="Gautier V."/>
            <person name="Ament-Velasquez S.L."/>
            <person name="Kruys A."/>
            <person name="Hutchinson M.I."/>
            <person name="Powell A.J."/>
            <person name="Barry K."/>
            <person name="Miller A.N."/>
            <person name="Grigoriev I.V."/>
            <person name="Debuchy R."/>
            <person name="Gladieux P."/>
            <person name="Thoren M.H."/>
            <person name="Johannesson H."/>
        </authorList>
    </citation>
    <scope>NUCLEOTIDE SEQUENCE</scope>
    <source>
        <strain evidence="2">CBS 606.72</strain>
    </source>
</reference>
<proteinExistence type="predicted"/>
<evidence type="ECO:0000313" key="3">
    <source>
        <dbReference type="Proteomes" id="UP001175000"/>
    </source>
</evidence>
<comment type="caution">
    <text evidence="2">The sequence shown here is derived from an EMBL/GenBank/DDBJ whole genome shotgun (WGS) entry which is preliminary data.</text>
</comment>
<dbReference type="EMBL" id="JAULSU010000003">
    <property type="protein sequence ID" value="KAK0622611.1"/>
    <property type="molecule type" value="Genomic_DNA"/>
</dbReference>
<accession>A0AA40C265</accession>
<sequence>MPPCSSPPRPSTLRSGPPRPSPASLSDSNTDYIPASFYIQPPRSAPLREILSPSIIFIRLSTSLLDADATAKVNRPFIISDQSEAEITPESHFGVEHPVAVPTPEGIYVDGFYDGGMCVVVKGVEILGKSEVWNSISEDIEVGEAERGVGENEELLRGFGVV</sequence>
<dbReference type="Proteomes" id="UP001175000">
    <property type="component" value="Unassembled WGS sequence"/>
</dbReference>
<gene>
    <name evidence="2" type="ORF">B0T14DRAFT_494239</name>
</gene>
<evidence type="ECO:0000256" key="1">
    <source>
        <dbReference type="SAM" id="MobiDB-lite"/>
    </source>
</evidence>